<dbReference type="InterPro" id="IPR036291">
    <property type="entry name" value="NAD(P)-bd_dom_sf"/>
</dbReference>
<protein>
    <submittedName>
        <fullName evidence="2">Putative dehydrogenase</fullName>
    </submittedName>
</protein>
<comment type="caution">
    <text evidence="2">The sequence shown here is derived from an EMBL/GenBank/DDBJ whole genome shotgun (WGS) entry which is preliminary data.</text>
</comment>
<dbReference type="InterPro" id="IPR000683">
    <property type="entry name" value="Gfo/Idh/MocA-like_OxRdtase_N"/>
</dbReference>
<feature type="domain" description="Gfo/Idh/MocA-like oxidoreductase N-terminal" evidence="1">
    <location>
        <begin position="5"/>
        <end position="118"/>
    </location>
</feature>
<dbReference type="SUPFAM" id="SSF55347">
    <property type="entry name" value="Glyceraldehyde-3-phosphate dehydrogenase-like, C-terminal domain"/>
    <property type="match status" value="1"/>
</dbReference>
<evidence type="ECO:0000259" key="1">
    <source>
        <dbReference type="Pfam" id="PF01408"/>
    </source>
</evidence>
<dbReference type="Pfam" id="PF01408">
    <property type="entry name" value="GFO_IDH_MocA"/>
    <property type="match status" value="1"/>
</dbReference>
<evidence type="ECO:0000313" key="2">
    <source>
        <dbReference type="EMBL" id="MBB5157223.1"/>
    </source>
</evidence>
<proteinExistence type="predicted"/>
<dbReference type="Gene3D" id="3.30.360.10">
    <property type="entry name" value="Dihydrodipicolinate Reductase, domain 2"/>
    <property type="match status" value="1"/>
</dbReference>
<dbReference type="GO" id="GO:0000166">
    <property type="term" value="F:nucleotide binding"/>
    <property type="evidence" value="ECO:0007669"/>
    <property type="project" value="InterPro"/>
</dbReference>
<gene>
    <name evidence="2" type="ORF">BJ970_004757</name>
</gene>
<dbReference type="Proteomes" id="UP000584374">
    <property type="component" value="Unassembled WGS sequence"/>
</dbReference>
<name>A0A840QIJ2_9PSEU</name>
<organism evidence="2 3">
    <name type="scientific">Saccharopolyspora phatthalungensis</name>
    <dbReference type="NCBI Taxonomy" id="664693"/>
    <lineage>
        <taxon>Bacteria</taxon>
        <taxon>Bacillati</taxon>
        <taxon>Actinomycetota</taxon>
        <taxon>Actinomycetes</taxon>
        <taxon>Pseudonocardiales</taxon>
        <taxon>Pseudonocardiaceae</taxon>
        <taxon>Saccharopolyspora</taxon>
    </lineage>
</organism>
<dbReference type="EMBL" id="JACHIW010000001">
    <property type="protein sequence ID" value="MBB5157223.1"/>
    <property type="molecule type" value="Genomic_DNA"/>
</dbReference>
<accession>A0A840QIJ2</accession>
<dbReference type="InterPro" id="IPR051450">
    <property type="entry name" value="Gfo/Idh/MocA_Oxidoreductases"/>
</dbReference>
<dbReference type="RefSeq" id="WP_184728219.1">
    <property type="nucleotide sequence ID" value="NZ_JACHIW010000001.1"/>
</dbReference>
<keyword evidence="3" id="KW-1185">Reference proteome</keyword>
<dbReference type="Gene3D" id="3.40.50.720">
    <property type="entry name" value="NAD(P)-binding Rossmann-like Domain"/>
    <property type="match status" value="1"/>
</dbReference>
<dbReference type="AlphaFoldDB" id="A0A840QIJ2"/>
<evidence type="ECO:0000313" key="3">
    <source>
        <dbReference type="Proteomes" id="UP000584374"/>
    </source>
</evidence>
<reference evidence="2 3" key="1">
    <citation type="submission" date="2020-08" db="EMBL/GenBank/DDBJ databases">
        <title>Sequencing the genomes of 1000 actinobacteria strains.</title>
        <authorList>
            <person name="Klenk H.-P."/>
        </authorList>
    </citation>
    <scope>NUCLEOTIDE SEQUENCE [LARGE SCALE GENOMIC DNA]</scope>
    <source>
        <strain evidence="2 3">DSM 45584</strain>
    </source>
</reference>
<dbReference type="PANTHER" id="PTHR43377:SF8">
    <property type="entry name" value="BLR3664 PROTEIN"/>
    <property type="match status" value="1"/>
</dbReference>
<dbReference type="SUPFAM" id="SSF51735">
    <property type="entry name" value="NAD(P)-binding Rossmann-fold domains"/>
    <property type="match status" value="1"/>
</dbReference>
<sequence>MSVLRPVLIGYGHAGRDLHHRSLRTLGLAENVLVVDPLRPDRLAPGTRWLPDLPSALAELSDASAGIFHVLTPVDQHLPVTRALLTAGASRVILEKPITATFDEAVELAQLTSRADVAPVSVWPASRITERVRELLAAGRIGELTELHFEQSKPRFRRSMRHCGHRSAFEVELPHQVLLALHLAGAVEELVEARAWDSPLCSPLGGAVMVLRHASGATSTLVSDLTSPVRIRRLRLTGTAGEIVADYPVGSEDDFGQVRVVGEDREVLVDAPLTQFIERVYAHAAGVGPPPLAPLSDHVSVIALLERAAAMSSSRRTVAC</sequence>
<dbReference type="PANTHER" id="PTHR43377">
    <property type="entry name" value="BILIVERDIN REDUCTASE A"/>
    <property type="match status" value="1"/>
</dbReference>